<dbReference type="Proteomes" id="UP001204562">
    <property type="component" value="Unassembled WGS sequence"/>
</dbReference>
<dbReference type="RefSeq" id="WP_256304325.1">
    <property type="nucleotide sequence ID" value="NZ_JANFYS010000023.1"/>
</dbReference>
<gene>
    <name evidence="1" type="ORF">NE579_11255</name>
</gene>
<comment type="caution">
    <text evidence="1">The sequence shown here is derived from an EMBL/GenBank/DDBJ whole genome shotgun (WGS) entry which is preliminary data.</text>
</comment>
<accession>A0AAW5JMG6</accession>
<dbReference type="EMBL" id="JANFYS010000023">
    <property type="protein sequence ID" value="MCQ4771033.1"/>
    <property type="molecule type" value="Genomic_DNA"/>
</dbReference>
<evidence type="ECO:0000313" key="2">
    <source>
        <dbReference type="Proteomes" id="UP001204562"/>
    </source>
</evidence>
<evidence type="ECO:0000313" key="1">
    <source>
        <dbReference type="EMBL" id="MCQ4771033.1"/>
    </source>
</evidence>
<protein>
    <submittedName>
        <fullName evidence="1">Uncharacterized protein</fullName>
    </submittedName>
</protein>
<name>A0AAW5JMG6_9FIRM</name>
<proteinExistence type="predicted"/>
<reference evidence="1" key="1">
    <citation type="submission" date="2022-06" db="EMBL/GenBank/DDBJ databases">
        <title>Isolation of gut microbiota from human fecal samples.</title>
        <authorList>
            <person name="Pamer E.G."/>
            <person name="Barat B."/>
            <person name="Waligurski E."/>
            <person name="Medina S."/>
            <person name="Paddock L."/>
            <person name="Mostad J."/>
        </authorList>
    </citation>
    <scope>NUCLEOTIDE SEQUENCE</scope>
    <source>
        <strain evidence="1">DFI.9.91</strain>
    </source>
</reference>
<organism evidence="1 2">
    <name type="scientific">Intestinimonas massiliensis</name>
    <name type="common">ex Afouda et al. 2020</name>
    <dbReference type="NCBI Taxonomy" id="1673721"/>
    <lineage>
        <taxon>Bacteria</taxon>
        <taxon>Bacillati</taxon>
        <taxon>Bacillota</taxon>
        <taxon>Clostridia</taxon>
        <taxon>Eubacteriales</taxon>
        <taxon>Intestinimonas</taxon>
    </lineage>
</organism>
<dbReference type="AlphaFoldDB" id="A0AAW5JMG6"/>
<sequence length="79" mass="8885">MSDLLQEIFELTEQNLPYIPGHQEASLRREALEEELLTSACASAFRAYCRADNELDQESRKSLFLRTLALGLALGSLRA</sequence>